<accession>A0ABS7T8C7</accession>
<dbReference type="CDD" id="cd00075">
    <property type="entry name" value="HATPase"/>
    <property type="match status" value="1"/>
</dbReference>
<feature type="domain" description="HAMP" evidence="15">
    <location>
        <begin position="171"/>
        <end position="223"/>
    </location>
</feature>
<evidence type="ECO:0000256" key="4">
    <source>
        <dbReference type="ARBA" id="ARBA00022553"/>
    </source>
</evidence>
<evidence type="ECO:0000256" key="12">
    <source>
        <dbReference type="ARBA" id="ARBA00023136"/>
    </source>
</evidence>
<dbReference type="EC" id="2.7.13.3" evidence="3"/>
<feature type="transmembrane region" description="Helical" evidence="13">
    <location>
        <begin position="147"/>
        <end position="170"/>
    </location>
</feature>
<dbReference type="Pfam" id="PF08521">
    <property type="entry name" value="2CSK_N"/>
    <property type="match status" value="1"/>
</dbReference>
<dbReference type="InterPro" id="IPR005467">
    <property type="entry name" value="His_kinase_dom"/>
</dbReference>
<dbReference type="InterPro" id="IPR003661">
    <property type="entry name" value="HisK_dim/P_dom"/>
</dbReference>
<evidence type="ECO:0000256" key="13">
    <source>
        <dbReference type="SAM" id="Phobius"/>
    </source>
</evidence>
<comment type="caution">
    <text evidence="16">The sequence shown here is derived from an EMBL/GenBank/DDBJ whole genome shotgun (WGS) entry which is preliminary data.</text>
</comment>
<gene>
    <name evidence="16" type="ORF">K6753_11395</name>
</gene>
<comment type="catalytic activity">
    <reaction evidence="1">
        <text>ATP + protein L-histidine = ADP + protein N-phospho-L-histidine.</text>
        <dbReference type="EC" id="2.7.13.3"/>
    </reaction>
</comment>
<dbReference type="PRINTS" id="PR00344">
    <property type="entry name" value="BCTRLSENSOR"/>
</dbReference>
<feature type="domain" description="Histidine kinase" evidence="14">
    <location>
        <begin position="231"/>
        <end position="442"/>
    </location>
</feature>
<dbReference type="InterPro" id="IPR036890">
    <property type="entry name" value="HATPase_C_sf"/>
</dbReference>
<dbReference type="PANTHER" id="PTHR45436">
    <property type="entry name" value="SENSOR HISTIDINE KINASE YKOH"/>
    <property type="match status" value="1"/>
</dbReference>
<keyword evidence="17" id="KW-1185">Reference proteome</keyword>
<evidence type="ECO:0000256" key="6">
    <source>
        <dbReference type="ARBA" id="ARBA00022692"/>
    </source>
</evidence>
<reference evidence="16 17" key="1">
    <citation type="submission" date="2021-09" db="EMBL/GenBank/DDBJ databases">
        <title>Lysobacter sp. 13A isolated from the river sediment.</title>
        <authorList>
            <person name="Liu H."/>
            <person name="Li S."/>
            <person name="Mao S."/>
        </authorList>
    </citation>
    <scope>NUCLEOTIDE SEQUENCE [LARGE SCALE GENOMIC DNA]</scope>
    <source>
        <strain evidence="16 17">13A</strain>
    </source>
</reference>
<organism evidence="16 17">
    <name type="scientific">Novilysobacter selenitireducens</name>
    <dbReference type="NCBI Taxonomy" id="2872639"/>
    <lineage>
        <taxon>Bacteria</taxon>
        <taxon>Pseudomonadati</taxon>
        <taxon>Pseudomonadota</taxon>
        <taxon>Gammaproteobacteria</taxon>
        <taxon>Lysobacterales</taxon>
        <taxon>Lysobacteraceae</taxon>
        <taxon>Novilysobacter</taxon>
    </lineage>
</organism>
<dbReference type="InterPro" id="IPR003660">
    <property type="entry name" value="HAMP_dom"/>
</dbReference>
<keyword evidence="6 13" id="KW-0812">Transmembrane</keyword>
<keyword evidence="8 16" id="KW-0418">Kinase</keyword>
<evidence type="ECO:0000259" key="14">
    <source>
        <dbReference type="PROSITE" id="PS50109"/>
    </source>
</evidence>
<dbReference type="Gene3D" id="3.30.565.10">
    <property type="entry name" value="Histidine kinase-like ATPase, C-terminal domain"/>
    <property type="match status" value="1"/>
</dbReference>
<evidence type="ECO:0000256" key="1">
    <source>
        <dbReference type="ARBA" id="ARBA00000085"/>
    </source>
</evidence>
<dbReference type="GO" id="GO:0016301">
    <property type="term" value="F:kinase activity"/>
    <property type="evidence" value="ECO:0007669"/>
    <property type="project" value="UniProtKB-KW"/>
</dbReference>
<comment type="subcellular location">
    <subcellularLocation>
        <location evidence="2">Membrane</location>
        <topology evidence="2">Multi-pass membrane protein</topology>
    </subcellularLocation>
</comment>
<dbReference type="PROSITE" id="PS50885">
    <property type="entry name" value="HAMP"/>
    <property type="match status" value="1"/>
</dbReference>
<dbReference type="InterPro" id="IPR050428">
    <property type="entry name" value="TCS_sensor_his_kinase"/>
</dbReference>
<evidence type="ECO:0000256" key="3">
    <source>
        <dbReference type="ARBA" id="ARBA00012438"/>
    </source>
</evidence>
<keyword evidence="7" id="KW-0547">Nucleotide-binding</keyword>
<evidence type="ECO:0000256" key="8">
    <source>
        <dbReference type="ARBA" id="ARBA00022777"/>
    </source>
</evidence>
<dbReference type="Pfam" id="PF02518">
    <property type="entry name" value="HATPase_c"/>
    <property type="match status" value="1"/>
</dbReference>
<dbReference type="InterPro" id="IPR036097">
    <property type="entry name" value="HisK_dim/P_sf"/>
</dbReference>
<dbReference type="RefSeq" id="WP_223676589.1">
    <property type="nucleotide sequence ID" value="NZ_JAINZW010000005.1"/>
</dbReference>
<dbReference type="InterPro" id="IPR013727">
    <property type="entry name" value="2CSK_N"/>
</dbReference>
<dbReference type="PANTHER" id="PTHR45436:SF14">
    <property type="entry name" value="SENSOR PROTEIN QSEC"/>
    <property type="match status" value="1"/>
</dbReference>
<dbReference type="SMART" id="SM00387">
    <property type="entry name" value="HATPase_c"/>
    <property type="match status" value="1"/>
</dbReference>
<evidence type="ECO:0000256" key="9">
    <source>
        <dbReference type="ARBA" id="ARBA00022840"/>
    </source>
</evidence>
<dbReference type="InterPro" id="IPR004358">
    <property type="entry name" value="Sig_transdc_His_kin-like_C"/>
</dbReference>
<dbReference type="Gene3D" id="1.10.287.130">
    <property type="match status" value="1"/>
</dbReference>
<keyword evidence="12 13" id="KW-0472">Membrane</keyword>
<dbReference type="PROSITE" id="PS50109">
    <property type="entry name" value="HIS_KIN"/>
    <property type="match status" value="1"/>
</dbReference>
<dbReference type="SMART" id="SM00388">
    <property type="entry name" value="HisKA"/>
    <property type="match status" value="1"/>
</dbReference>
<keyword evidence="11" id="KW-0902">Two-component regulatory system</keyword>
<dbReference type="SUPFAM" id="SSF47384">
    <property type="entry name" value="Homodimeric domain of signal transducing histidine kinase"/>
    <property type="match status" value="1"/>
</dbReference>
<keyword evidence="9" id="KW-0067">ATP-binding</keyword>
<dbReference type="InterPro" id="IPR003594">
    <property type="entry name" value="HATPase_dom"/>
</dbReference>
<dbReference type="Pfam" id="PF00512">
    <property type="entry name" value="HisKA"/>
    <property type="match status" value="1"/>
</dbReference>
<evidence type="ECO:0000256" key="11">
    <source>
        <dbReference type="ARBA" id="ARBA00023012"/>
    </source>
</evidence>
<evidence type="ECO:0000256" key="10">
    <source>
        <dbReference type="ARBA" id="ARBA00022989"/>
    </source>
</evidence>
<keyword evidence="5" id="KW-0808">Transferase</keyword>
<dbReference type="CDD" id="cd00082">
    <property type="entry name" value="HisKA"/>
    <property type="match status" value="1"/>
</dbReference>
<evidence type="ECO:0000256" key="5">
    <source>
        <dbReference type="ARBA" id="ARBA00022679"/>
    </source>
</evidence>
<sequence>MSLRLRVVLIAGLALALVWGAAAAWLAHDIHRNLDRTLDERLAMSARMVSGLLQRAALQPGASSPALEGAVSVGGGQGIACQIRSLRGEILAVSGDPTLAARAAPPPGFADVETGGALWRTYTLHVDDFVVTTADRVDERDALVRGIVVAAGMPVLLAVLGGLVALWIGIGRGLAPLDALRRQLQTRAADSTDPVEARGAPAELQPLLSALNGLLERLSLALAQQRAFTDAAAHELRTPLTGIDTHLQLARLSGADARDGALDRAGSGVARLRRTLDQLLALARAEVAPAVDDPCPSVLAAVRDAIGSGADAANGRVACAFVGQDHASPMPHSMLVTAVRNLLDNALRHAPGDSTVEVAVECAVGEAACVIRVADRGPGLTAEEMARVGQRFWRGDRGRPDGAGAGLGISIVRAIAARHGGELQLRAREGGGLVAVLRVPAA</sequence>
<evidence type="ECO:0000313" key="17">
    <source>
        <dbReference type="Proteomes" id="UP001430954"/>
    </source>
</evidence>
<keyword evidence="4" id="KW-0597">Phosphoprotein</keyword>
<evidence type="ECO:0000256" key="7">
    <source>
        <dbReference type="ARBA" id="ARBA00022741"/>
    </source>
</evidence>
<name>A0ABS7T8C7_9GAMM</name>
<evidence type="ECO:0000256" key="2">
    <source>
        <dbReference type="ARBA" id="ARBA00004141"/>
    </source>
</evidence>
<evidence type="ECO:0000313" key="16">
    <source>
        <dbReference type="EMBL" id="MBZ4040135.1"/>
    </source>
</evidence>
<dbReference type="EMBL" id="JAINZW010000005">
    <property type="protein sequence ID" value="MBZ4040135.1"/>
    <property type="molecule type" value="Genomic_DNA"/>
</dbReference>
<dbReference type="SUPFAM" id="SSF55874">
    <property type="entry name" value="ATPase domain of HSP90 chaperone/DNA topoisomerase II/histidine kinase"/>
    <property type="match status" value="1"/>
</dbReference>
<keyword evidence="10 13" id="KW-1133">Transmembrane helix</keyword>
<protein>
    <recommendedName>
        <fullName evidence="3">histidine kinase</fullName>
        <ecNumber evidence="3">2.7.13.3</ecNumber>
    </recommendedName>
</protein>
<dbReference type="Proteomes" id="UP001430954">
    <property type="component" value="Unassembled WGS sequence"/>
</dbReference>
<proteinExistence type="predicted"/>
<evidence type="ECO:0000259" key="15">
    <source>
        <dbReference type="PROSITE" id="PS50885"/>
    </source>
</evidence>